<dbReference type="Gene3D" id="3.30.50.10">
    <property type="entry name" value="Erythroid Transcription Factor GATA-1, subunit A"/>
    <property type="match status" value="1"/>
</dbReference>
<dbReference type="PROSITE" id="PS50114">
    <property type="entry name" value="GATA_ZN_FINGER_2"/>
    <property type="match status" value="1"/>
</dbReference>
<proteinExistence type="predicted"/>
<comment type="subcellular location">
    <subcellularLocation>
        <location evidence="1">Nucleus</location>
    </subcellularLocation>
</comment>
<evidence type="ECO:0000256" key="4">
    <source>
        <dbReference type="ARBA" id="ARBA00022833"/>
    </source>
</evidence>
<keyword evidence="6" id="KW-0238">DNA-binding</keyword>
<dbReference type="GO" id="GO:0045944">
    <property type="term" value="P:positive regulation of transcription by RNA polymerase II"/>
    <property type="evidence" value="ECO:0007669"/>
    <property type="project" value="TreeGrafter"/>
</dbReference>
<keyword evidence="4" id="KW-0862">Zinc</keyword>
<keyword evidence="13" id="KW-1185">Reference proteome</keyword>
<dbReference type="GO" id="GO:0008270">
    <property type="term" value="F:zinc ion binding"/>
    <property type="evidence" value="ECO:0007669"/>
    <property type="project" value="UniProtKB-KW"/>
</dbReference>
<evidence type="ECO:0000256" key="1">
    <source>
        <dbReference type="ARBA" id="ARBA00004123"/>
    </source>
</evidence>
<dbReference type="AlphaFoldDB" id="A0A4C1YPM8"/>
<dbReference type="InterPro" id="IPR039355">
    <property type="entry name" value="Transcription_factor_GATA"/>
</dbReference>
<dbReference type="PROSITE" id="PS00344">
    <property type="entry name" value="GATA_ZN_FINGER_1"/>
    <property type="match status" value="1"/>
</dbReference>
<protein>
    <submittedName>
        <fullName evidence="12">Transcription factor BCFI</fullName>
    </submittedName>
</protein>
<dbReference type="GO" id="GO:0000978">
    <property type="term" value="F:RNA polymerase II cis-regulatory region sequence-specific DNA binding"/>
    <property type="evidence" value="ECO:0007669"/>
    <property type="project" value="TreeGrafter"/>
</dbReference>
<dbReference type="SMART" id="SM00401">
    <property type="entry name" value="ZnF_GATA"/>
    <property type="match status" value="1"/>
</dbReference>
<keyword evidence="2" id="KW-0479">Metal-binding</keyword>
<dbReference type="PANTHER" id="PTHR10071:SF281">
    <property type="entry name" value="BOX A-BINDING FACTOR-RELATED"/>
    <property type="match status" value="1"/>
</dbReference>
<gene>
    <name evidence="12" type="primary">GATA-B</name>
    <name evidence="12" type="ORF">EVAR_61092_1</name>
</gene>
<comment type="caution">
    <text evidence="12">The sequence shown here is derived from an EMBL/GenBank/DDBJ whole genome shotgun (WGS) entry which is preliminary data.</text>
</comment>
<dbReference type="CDD" id="cd00202">
    <property type="entry name" value="ZnF_GATA"/>
    <property type="match status" value="1"/>
</dbReference>
<evidence type="ECO:0000256" key="8">
    <source>
        <dbReference type="ARBA" id="ARBA00023242"/>
    </source>
</evidence>
<evidence type="ECO:0000313" key="12">
    <source>
        <dbReference type="EMBL" id="GBP77090.1"/>
    </source>
</evidence>
<feature type="region of interest" description="Disordered" evidence="10">
    <location>
        <begin position="57"/>
        <end position="94"/>
    </location>
</feature>
<feature type="domain" description="GATA-type" evidence="11">
    <location>
        <begin position="12"/>
        <end position="65"/>
    </location>
</feature>
<keyword evidence="3 9" id="KW-0863">Zinc-finger</keyword>
<dbReference type="Pfam" id="PF00320">
    <property type="entry name" value="GATA"/>
    <property type="match status" value="1"/>
</dbReference>
<keyword evidence="8" id="KW-0539">Nucleus</keyword>
<evidence type="ECO:0000256" key="3">
    <source>
        <dbReference type="ARBA" id="ARBA00022771"/>
    </source>
</evidence>
<evidence type="ECO:0000256" key="5">
    <source>
        <dbReference type="ARBA" id="ARBA00023015"/>
    </source>
</evidence>
<dbReference type="GO" id="GO:0000122">
    <property type="term" value="P:negative regulation of transcription by RNA polymerase II"/>
    <property type="evidence" value="ECO:0007669"/>
    <property type="project" value="TreeGrafter"/>
</dbReference>
<feature type="compositionally biased region" description="Low complexity" evidence="10">
    <location>
        <begin position="81"/>
        <end position="94"/>
    </location>
</feature>
<dbReference type="PANTHER" id="PTHR10071">
    <property type="entry name" value="TRANSCRIPTION FACTOR GATA FAMILY MEMBER"/>
    <property type="match status" value="1"/>
</dbReference>
<dbReference type="FunFam" id="3.30.50.10:FF:000032">
    <property type="entry name" value="Transcription factor GATA-3"/>
    <property type="match status" value="1"/>
</dbReference>
<evidence type="ECO:0000256" key="10">
    <source>
        <dbReference type="SAM" id="MobiDB-lite"/>
    </source>
</evidence>
<sequence length="209" mass="22794">MGSYVFPQLGSKRPGMSCSNCHTTTTSLWRRNAHGETVCNACGLYYKLHSINRPLTMKKDAIQTRKRKPKNSMKTERNSSAKTQAAQATHAQHGLATPLKIESLLNETGVCSGRTARARSRSRSPLPVLAYYRAEAGPEPPRSRSRSPLPSLGYYAGPGNAEEALPLTAHVHYDDVYRGATAPPAPAPTQHAHKPTRDHERPTVVSLGS</sequence>
<evidence type="ECO:0000256" key="6">
    <source>
        <dbReference type="ARBA" id="ARBA00023125"/>
    </source>
</evidence>
<evidence type="ECO:0000256" key="7">
    <source>
        <dbReference type="ARBA" id="ARBA00023163"/>
    </source>
</evidence>
<dbReference type="STRING" id="151549.A0A4C1YPM8"/>
<name>A0A4C1YPM8_EUMVA</name>
<dbReference type="OrthoDB" id="2162994at2759"/>
<evidence type="ECO:0000259" key="11">
    <source>
        <dbReference type="PROSITE" id="PS50114"/>
    </source>
</evidence>
<evidence type="ECO:0000256" key="9">
    <source>
        <dbReference type="PROSITE-ProRule" id="PRU00094"/>
    </source>
</evidence>
<keyword evidence="5" id="KW-0805">Transcription regulation</keyword>
<dbReference type="GO" id="GO:0000981">
    <property type="term" value="F:DNA-binding transcription factor activity, RNA polymerase II-specific"/>
    <property type="evidence" value="ECO:0007669"/>
    <property type="project" value="TreeGrafter"/>
</dbReference>
<organism evidence="12 13">
    <name type="scientific">Eumeta variegata</name>
    <name type="common">Bagworm moth</name>
    <name type="synonym">Eumeta japonica</name>
    <dbReference type="NCBI Taxonomy" id="151549"/>
    <lineage>
        <taxon>Eukaryota</taxon>
        <taxon>Metazoa</taxon>
        <taxon>Ecdysozoa</taxon>
        <taxon>Arthropoda</taxon>
        <taxon>Hexapoda</taxon>
        <taxon>Insecta</taxon>
        <taxon>Pterygota</taxon>
        <taxon>Neoptera</taxon>
        <taxon>Endopterygota</taxon>
        <taxon>Lepidoptera</taxon>
        <taxon>Glossata</taxon>
        <taxon>Ditrysia</taxon>
        <taxon>Tineoidea</taxon>
        <taxon>Psychidae</taxon>
        <taxon>Oiketicinae</taxon>
        <taxon>Eumeta</taxon>
    </lineage>
</organism>
<accession>A0A4C1YPM8</accession>
<dbReference type="InterPro" id="IPR013088">
    <property type="entry name" value="Znf_NHR/GATA"/>
</dbReference>
<reference evidence="12 13" key="1">
    <citation type="journal article" date="2019" name="Commun. Biol.">
        <title>The bagworm genome reveals a unique fibroin gene that provides high tensile strength.</title>
        <authorList>
            <person name="Kono N."/>
            <person name="Nakamura H."/>
            <person name="Ohtoshi R."/>
            <person name="Tomita M."/>
            <person name="Numata K."/>
            <person name="Arakawa K."/>
        </authorList>
    </citation>
    <scope>NUCLEOTIDE SEQUENCE [LARGE SCALE GENOMIC DNA]</scope>
</reference>
<dbReference type="EMBL" id="BGZK01001317">
    <property type="protein sequence ID" value="GBP77090.1"/>
    <property type="molecule type" value="Genomic_DNA"/>
</dbReference>
<dbReference type="Proteomes" id="UP000299102">
    <property type="component" value="Unassembled WGS sequence"/>
</dbReference>
<evidence type="ECO:0000313" key="13">
    <source>
        <dbReference type="Proteomes" id="UP000299102"/>
    </source>
</evidence>
<feature type="region of interest" description="Disordered" evidence="10">
    <location>
        <begin position="176"/>
        <end position="209"/>
    </location>
</feature>
<dbReference type="SUPFAM" id="SSF57716">
    <property type="entry name" value="Glucocorticoid receptor-like (DNA-binding domain)"/>
    <property type="match status" value="1"/>
</dbReference>
<evidence type="ECO:0000256" key="2">
    <source>
        <dbReference type="ARBA" id="ARBA00022723"/>
    </source>
</evidence>
<dbReference type="InterPro" id="IPR000679">
    <property type="entry name" value="Znf_GATA"/>
</dbReference>
<dbReference type="PRINTS" id="PR00619">
    <property type="entry name" value="GATAZNFINGER"/>
</dbReference>
<dbReference type="GO" id="GO:0005634">
    <property type="term" value="C:nucleus"/>
    <property type="evidence" value="ECO:0007669"/>
    <property type="project" value="UniProtKB-SubCell"/>
</dbReference>
<keyword evidence="7" id="KW-0804">Transcription</keyword>
<dbReference type="GO" id="GO:0045165">
    <property type="term" value="P:cell fate commitment"/>
    <property type="evidence" value="ECO:0007669"/>
    <property type="project" value="TreeGrafter"/>
</dbReference>